<gene>
    <name evidence="2" type="ORF">GCM10009539_73390</name>
</gene>
<proteinExistence type="predicted"/>
<evidence type="ECO:0000313" key="2">
    <source>
        <dbReference type="EMBL" id="GAA0274961.1"/>
    </source>
</evidence>
<organism evidence="2 3">
    <name type="scientific">Cryptosporangium japonicum</name>
    <dbReference type="NCBI Taxonomy" id="80872"/>
    <lineage>
        <taxon>Bacteria</taxon>
        <taxon>Bacillati</taxon>
        <taxon>Actinomycetota</taxon>
        <taxon>Actinomycetes</taxon>
        <taxon>Cryptosporangiales</taxon>
        <taxon>Cryptosporangiaceae</taxon>
        <taxon>Cryptosporangium</taxon>
    </lineage>
</organism>
<protein>
    <recommendedName>
        <fullName evidence="1">DUF4440 domain-containing protein</fullName>
    </recommendedName>
</protein>
<keyword evidence="3" id="KW-1185">Reference proteome</keyword>
<evidence type="ECO:0000313" key="3">
    <source>
        <dbReference type="Proteomes" id="UP001500967"/>
    </source>
</evidence>
<accession>A0ABN0V4N4</accession>
<sequence length="140" mass="15292">MTNEPPHTTTALDADDEAAIRRIVQDVEDGFNRNEPALLGVHMARDAVVGNARGAWLEGRDAIDEANRVGLAGFLRDETAHYEVSGAAALAPDVAVAQKRAWSTRAAADAGEPPEMIALYVFVRRDGRWWITRRQNTLVG</sequence>
<dbReference type="Pfam" id="PF14534">
    <property type="entry name" value="DUF4440"/>
    <property type="match status" value="1"/>
</dbReference>
<name>A0ABN0V4N4_9ACTN</name>
<evidence type="ECO:0000259" key="1">
    <source>
        <dbReference type="Pfam" id="PF14534"/>
    </source>
</evidence>
<dbReference type="RefSeq" id="WP_344653540.1">
    <property type="nucleotide sequence ID" value="NZ_BAAAGX010000033.1"/>
</dbReference>
<dbReference type="SUPFAM" id="SSF54427">
    <property type="entry name" value="NTF2-like"/>
    <property type="match status" value="1"/>
</dbReference>
<dbReference type="EMBL" id="BAAAGX010000033">
    <property type="protein sequence ID" value="GAA0274961.1"/>
    <property type="molecule type" value="Genomic_DNA"/>
</dbReference>
<dbReference type="InterPro" id="IPR027843">
    <property type="entry name" value="DUF4440"/>
</dbReference>
<comment type="caution">
    <text evidence="2">The sequence shown here is derived from an EMBL/GenBank/DDBJ whole genome shotgun (WGS) entry which is preliminary data.</text>
</comment>
<feature type="domain" description="DUF4440" evidence="1">
    <location>
        <begin position="20"/>
        <end position="131"/>
    </location>
</feature>
<dbReference type="Gene3D" id="3.10.450.50">
    <property type="match status" value="1"/>
</dbReference>
<dbReference type="InterPro" id="IPR032710">
    <property type="entry name" value="NTF2-like_dom_sf"/>
</dbReference>
<dbReference type="Proteomes" id="UP001500967">
    <property type="component" value="Unassembled WGS sequence"/>
</dbReference>
<reference evidence="2 3" key="1">
    <citation type="journal article" date="2019" name="Int. J. Syst. Evol. Microbiol.">
        <title>The Global Catalogue of Microorganisms (GCM) 10K type strain sequencing project: providing services to taxonomists for standard genome sequencing and annotation.</title>
        <authorList>
            <consortium name="The Broad Institute Genomics Platform"/>
            <consortium name="The Broad Institute Genome Sequencing Center for Infectious Disease"/>
            <person name="Wu L."/>
            <person name="Ma J."/>
        </authorList>
    </citation>
    <scope>NUCLEOTIDE SEQUENCE [LARGE SCALE GENOMIC DNA]</scope>
    <source>
        <strain evidence="2 3">JCM 10425</strain>
    </source>
</reference>
<dbReference type="InterPro" id="IPR011944">
    <property type="entry name" value="Steroid_delta5-4_isomerase"/>
</dbReference>
<dbReference type="NCBIfam" id="TIGR02246">
    <property type="entry name" value="SgcJ/EcaC family oxidoreductase"/>
    <property type="match status" value="1"/>
</dbReference>